<dbReference type="EMBL" id="JACVVK020000133">
    <property type="protein sequence ID" value="KAK7489873.1"/>
    <property type="molecule type" value="Genomic_DNA"/>
</dbReference>
<reference evidence="1 2" key="1">
    <citation type="journal article" date="2023" name="Sci. Data">
        <title>Genome assembly of the Korean intertidal mud-creeper Batillaria attramentaria.</title>
        <authorList>
            <person name="Patra A.K."/>
            <person name="Ho P.T."/>
            <person name="Jun S."/>
            <person name="Lee S.J."/>
            <person name="Kim Y."/>
            <person name="Won Y.J."/>
        </authorList>
    </citation>
    <scope>NUCLEOTIDE SEQUENCE [LARGE SCALE GENOMIC DNA]</scope>
    <source>
        <strain evidence="1">Wonlab-2016</strain>
    </source>
</reference>
<proteinExistence type="predicted"/>
<sequence>MTADVRLSGRRFVSIGDCGHEVRWVEPAKSVPGLTIVKDEQPSPVESYVPFMPNVLKVFLENGQTKSF</sequence>
<keyword evidence="2" id="KW-1185">Reference proteome</keyword>
<gene>
    <name evidence="1" type="ORF">BaRGS_00018895</name>
</gene>
<accession>A0ABD0KSL9</accession>
<feature type="non-terminal residue" evidence="1">
    <location>
        <position position="68"/>
    </location>
</feature>
<organism evidence="1 2">
    <name type="scientific">Batillaria attramentaria</name>
    <dbReference type="NCBI Taxonomy" id="370345"/>
    <lineage>
        <taxon>Eukaryota</taxon>
        <taxon>Metazoa</taxon>
        <taxon>Spiralia</taxon>
        <taxon>Lophotrochozoa</taxon>
        <taxon>Mollusca</taxon>
        <taxon>Gastropoda</taxon>
        <taxon>Caenogastropoda</taxon>
        <taxon>Sorbeoconcha</taxon>
        <taxon>Cerithioidea</taxon>
        <taxon>Batillariidae</taxon>
        <taxon>Batillaria</taxon>
    </lineage>
</organism>
<evidence type="ECO:0000313" key="1">
    <source>
        <dbReference type="EMBL" id="KAK7489873.1"/>
    </source>
</evidence>
<evidence type="ECO:0000313" key="2">
    <source>
        <dbReference type="Proteomes" id="UP001519460"/>
    </source>
</evidence>
<dbReference type="Proteomes" id="UP001519460">
    <property type="component" value="Unassembled WGS sequence"/>
</dbReference>
<protein>
    <submittedName>
        <fullName evidence="1">Uncharacterized protein</fullName>
    </submittedName>
</protein>
<dbReference type="AlphaFoldDB" id="A0ABD0KSL9"/>
<comment type="caution">
    <text evidence="1">The sequence shown here is derived from an EMBL/GenBank/DDBJ whole genome shotgun (WGS) entry which is preliminary data.</text>
</comment>
<name>A0ABD0KSL9_9CAEN</name>